<dbReference type="Pfam" id="PF21981">
    <property type="entry name" value="RecX_HTH3"/>
    <property type="match status" value="1"/>
</dbReference>
<feature type="domain" description="RecX third three-helical" evidence="7">
    <location>
        <begin position="104"/>
        <end position="150"/>
    </location>
</feature>
<dbReference type="EMBL" id="QMFY01000001">
    <property type="protein sequence ID" value="RAW03062.1"/>
    <property type="molecule type" value="Genomic_DNA"/>
</dbReference>
<dbReference type="InterPro" id="IPR053925">
    <property type="entry name" value="RecX_HTH_3rd"/>
</dbReference>
<comment type="function">
    <text evidence="5">Modulates RecA activity.</text>
</comment>
<dbReference type="InterPro" id="IPR053926">
    <property type="entry name" value="RecX_HTH_1st"/>
</dbReference>
<evidence type="ECO:0000256" key="1">
    <source>
        <dbReference type="ARBA" id="ARBA00004496"/>
    </source>
</evidence>
<comment type="caution">
    <text evidence="9">The sequence shown here is derived from an EMBL/GenBank/DDBJ whole genome shotgun (WGS) entry which is preliminary data.</text>
</comment>
<dbReference type="Pfam" id="PF02631">
    <property type="entry name" value="RecX_HTH2"/>
    <property type="match status" value="1"/>
</dbReference>
<feature type="domain" description="RecX first three-helical" evidence="8">
    <location>
        <begin position="11"/>
        <end position="49"/>
    </location>
</feature>
<protein>
    <recommendedName>
        <fullName evidence="3 5">Regulatory protein RecX</fullName>
    </recommendedName>
</protein>
<name>A0A364YA63_9BACT</name>
<dbReference type="PANTHER" id="PTHR33602:SF1">
    <property type="entry name" value="REGULATORY PROTEIN RECX FAMILY PROTEIN"/>
    <property type="match status" value="1"/>
</dbReference>
<evidence type="ECO:0000259" key="7">
    <source>
        <dbReference type="Pfam" id="PF21981"/>
    </source>
</evidence>
<evidence type="ECO:0000313" key="10">
    <source>
        <dbReference type="Proteomes" id="UP000251889"/>
    </source>
</evidence>
<comment type="similarity">
    <text evidence="2 5">Belongs to the RecX family.</text>
</comment>
<evidence type="ECO:0000256" key="4">
    <source>
        <dbReference type="ARBA" id="ARBA00022490"/>
    </source>
</evidence>
<accession>A0A364YA63</accession>
<reference evidence="9 10" key="1">
    <citation type="submission" date="2018-06" db="EMBL/GenBank/DDBJ databases">
        <title>Chryseolinea flavus sp. nov., a member of the phylum Bacteroidetes isolated from soil.</title>
        <authorList>
            <person name="Li Y."/>
            <person name="Wang J."/>
        </authorList>
    </citation>
    <scope>NUCLEOTIDE SEQUENCE [LARGE SCALE GENOMIC DNA]</scope>
    <source>
        <strain evidence="9 10">SDU1-6</strain>
    </source>
</reference>
<evidence type="ECO:0000313" key="9">
    <source>
        <dbReference type="EMBL" id="RAW03062.1"/>
    </source>
</evidence>
<dbReference type="OrthoDB" id="1523826at2"/>
<dbReference type="AlphaFoldDB" id="A0A364YA63"/>
<evidence type="ECO:0000259" key="6">
    <source>
        <dbReference type="Pfam" id="PF02631"/>
    </source>
</evidence>
<dbReference type="GO" id="GO:0005737">
    <property type="term" value="C:cytoplasm"/>
    <property type="evidence" value="ECO:0007669"/>
    <property type="project" value="UniProtKB-SubCell"/>
</dbReference>
<evidence type="ECO:0000256" key="3">
    <source>
        <dbReference type="ARBA" id="ARBA00018111"/>
    </source>
</evidence>
<comment type="subcellular location">
    <subcellularLocation>
        <location evidence="1 5">Cytoplasm</location>
    </subcellularLocation>
</comment>
<evidence type="ECO:0000256" key="5">
    <source>
        <dbReference type="HAMAP-Rule" id="MF_01114"/>
    </source>
</evidence>
<evidence type="ECO:0000259" key="8">
    <source>
        <dbReference type="Pfam" id="PF21982"/>
    </source>
</evidence>
<dbReference type="HAMAP" id="MF_01114">
    <property type="entry name" value="RecX"/>
    <property type="match status" value="1"/>
</dbReference>
<dbReference type="InterPro" id="IPR053924">
    <property type="entry name" value="RecX_HTH_2nd"/>
</dbReference>
<dbReference type="Pfam" id="PF21982">
    <property type="entry name" value="RecX_HTH1"/>
    <property type="match status" value="1"/>
</dbReference>
<dbReference type="Gene3D" id="1.10.10.10">
    <property type="entry name" value="Winged helix-like DNA-binding domain superfamily/Winged helix DNA-binding domain"/>
    <property type="match status" value="2"/>
</dbReference>
<evidence type="ECO:0000256" key="2">
    <source>
        <dbReference type="ARBA" id="ARBA00009695"/>
    </source>
</evidence>
<dbReference type="Proteomes" id="UP000251889">
    <property type="component" value="Unassembled WGS sequence"/>
</dbReference>
<gene>
    <name evidence="5" type="primary">recX</name>
    <name evidence="9" type="ORF">DQQ10_02895</name>
</gene>
<proteinExistence type="inferred from homology"/>
<dbReference type="PANTHER" id="PTHR33602">
    <property type="entry name" value="REGULATORY PROTEIN RECX FAMILY PROTEIN"/>
    <property type="match status" value="1"/>
</dbReference>
<sequence length="156" mass="18336">MKKRLTVSESRQKIYRFCAYQERSHSEVRDKLYEYGLYRDEVDEILSHLITEGFLNEERFAKAFAGGKFRLMKWGRIKIVHALEARGLTPNCIKSGMKEIEDDAYLQTLTEILQKKSQQTGDKDPFVRRDKVARFAIQKGFEPDLVWRVIKSSNNI</sequence>
<dbReference type="RefSeq" id="WP_112745277.1">
    <property type="nucleotide sequence ID" value="NZ_QMFY01000001.1"/>
</dbReference>
<dbReference type="InterPro" id="IPR036388">
    <property type="entry name" value="WH-like_DNA-bd_sf"/>
</dbReference>
<dbReference type="InterPro" id="IPR003783">
    <property type="entry name" value="Regulatory_RecX"/>
</dbReference>
<feature type="domain" description="RecX second three-helical" evidence="6">
    <location>
        <begin position="56"/>
        <end position="94"/>
    </location>
</feature>
<keyword evidence="4 5" id="KW-0963">Cytoplasm</keyword>
<keyword evidence="10" id="KW-1185">Reference proteome</keyword>
<organism evidence="9 10">
    <name type="scientific">Pseudochryseolinea flava</name>
    <dbReference type="NCBI Taxonomy" id="2059302"/>
    <lineage>
        <taxon>Bacteria</taxon>
        <taxon>Pseudomonadati</taxon>
        <taxon>Bacteroidota</taxon>
        <taxon>Cytophagia</taxon>
        <taxon>Cytophagales</taxon>
        <taxon>Fulvivirgaceae</taxon>
        <taxon>Pseudochryseolinea</taxon>
    </lineage>
</organism>
<dbReference type="GO" id="GO:0006282">
    <property type="term" value="P:regulation of DNA repair"/>
    <property type="evidence" value="ECO:0007669"/>
    <property type="project" value="UniProtKB-UniRule"/>
</dbReference>